<dbReference type="Proteomes" id="UP000028547">
    <property type="component" value="Unassembled WGS sequence"/>
</dbReference>
<dbReference type="EMBL" id="JPMI01000096">
    <property type="protein sequence ID" value="KFA92409.1"/>
    <property type="molecule type" value="Genomic_DNA"/>
</dbReference>
<dbReference type="SUPFAM" id="SSF141371">
    <property type="entry name" value="PilZ domain-like"/>
    <property type="match status" value="1"/>
</dbReference>
<proteinExistence type="predicted"/>
<evidence type="ECO:0000313" key="2">
    <source>
        <dbReference type="EMBL" id="KFA92409.1"/>
    </source>
</evidence>
<reference evidence="2 3" key="1">
    <citation type="submission" date="2014-07" db="EMBL/GenBank/DDBJ databases">
        <title>Draft Genome Sequence of Gephyronic Acid Producer, Cystobacter violaceus Strain Cb vi76.</title>
        <authorList>
            <person name="Stevens D.C."/>
            <person name="Young J."/>
            <person name="Carmichael R."/>
            <person name="Tan J."/>
            <person name="Taylor R.E."/>
        </authorList>
    </citation>
    <scope>NUCLEOTIDE SEQUENCE [LARGE SCALE GENOMIC DNA]</scope>
    <source>
        <strain evidence="2 3">Cb vi76</strain>
    </source>
</reference>
<dbReference type="AlphaFoldDB" id="A0A084SVC4"/>
<evidence type="ECO:0000313" key="3">
    <source>
        <dbReference type="Proteomes" id="UP000028547"/>
    </source>
</evidence>
<name>A0A084SVC4_9BACT</name>
<dbReference type="InterPro" id="IPR011752">
    <property type="entry name" value="PilV_Myxo-type"/>
</dbReference>
<dbReference type="NCBIfam" id="TIGR02266">
    <property type="entry name" value="gmx_TIGR02266"/>
    <property type="match status" value="1"/>
</dbReference>
<organism evidence="2 3">
    <name type="scientific">Archangium violaceum Cb vi76</name>
    <dbReference type="NCBI Taxonomy" id="1406225"/>
    <lineage>
        <taxon>Bacteria</taxon>
        <taxon>Pseudomonadati</taxon>
        <taxon>Myxococcota</taxon>
        <taxon>Myxococcia</taxon>
        <taxon>Myxococcales</taxon>
        <taxon>Cystobacterineae</taxon>
        <taxon>Archangiaceae</taxon>
        <taxon>Archangium</taxon>
    </lineage>
</organism>
<accession>A0A084SVC4</accession>
<feature type="domain" description="PilZ" evidence="1">
    <location>
        <begin position="10"/>
        <end position="104"/>
    </location>
</feature>
<comment type="caution">
    <text evidence="2">The sequence shown here is derived from an EMBL/GenBank/DDBJ whole genome shotgun (WGS) entry which is preliminary data.</text>
</comment>
<dbReference type="Pfam" id="PF07238">
    <property type="entry name" value="PilZ"/>
    <property type="match status" value="1"/>
</dbReference>
<protein>
    <submittedName>
        <fullName evidence="2">Pilus assembly protein PilZ</fullName>
    </submittedName>
</protein>
<sequence>MAEQKTSAEIRQHTRAPIELKVDYKKLNSFFADYTKNISKGGTFIKTKKPLPIGTRFLFKLTVPQREAPFELLGEVVWSKGDVEEPGMGIRFIYNDDRQRGEFEGVVERLMADSLGTQLTEKLLNKQLHPG</sequence>
<evidence type="ECO:0000259" key="1">
    <source>
        <dbReference type="Pfam" id="PF07238"/>
    </source>
</evidence>
<dbReference type="GO" id="GO:0035438">
    <property type="term" value="F:cyclic-di-GMP binding"/>
    <property type="evidence" value="ECO:0007669"/>
    <property type="project" value="InterPro"/>
</dbReference>
<dbReference type="InterPro" id="IPR009875">
    <property type="entry name" value="PilZ_domain"/>
</dbReference>
<dbReference type="Gene3D" id="2.40.10.220">
    <property type="entry name" value="predicted glycosyltransferase like domains"/>
    <property type="match status" value="1"/>
</dbReference>
<gene>
    <name evidence="2" type="ORF">Q664_15515</name>
</gene>